<reference evidence="2 3" key="1">
    <citation type="journal article" date="2011" name="Genome Biol.">
        <title>Comparative genome sequence analysis underscores mycoparasitism as the ancestral life style of Trichoderma.</title>
        <authorList>
            <person name="Kubicek C.P."/>
            <person name="Herrera-Estrella A."/>
            <person name="Seidl-Seiboth V."/>
            <person name="Martinez D.A."/>
            <person name="Druzhinina I.S."/>
            <person name="Thon M."/>
            <person name="Zeilinger S."/>
            <person name="Casas-Flores S."/>
            <person name="Horwitz B.A."/>
            <person name="Mukherjee P.K."/>
            <person name="Mukherjee M."/>
            <person name="Kredics L."/>
            <person name="Alcaraz L.D."/>
            <person name="Aerts A."/>
            <person name="Antal Z."/>
            <person name="Atanasova L."/>
            <person name="Cervantes-Badillo M.G."/>
            <person name="Challacombe J."/>
            <person name="Chertkov O."/>
            <person name="McCluskey K."/>
            <person name="Coulpier F."/>
            <person name="Deshpande N."/>
            <person name="von Doehren H."/>
            <person name="Ebbole D.J."/>
            <person name="Esquivel-Naranjo E.U."/>
            <person name="Fekete E."/>
            <person name="Flipphi M."/>
            <person name="Glaser F."/>
            <person name="Gomez-Rodriguez E.Y."/>
            <person name="Gruber S."/>
            <person name="Han C."/>
            <person name="Henrissat B."/>
            <person name="Hermosa R."/>
            <person name="Hernandez-Onate M."/>
            <person name="Karaffa L."/>
            <person name="Kosti I."/>
            <person name="Le Crom S."/>
            <person name="Lindquist E."/>
            <person name="Lucas S."/>
            <person name="Luebeck M."/>
            <person name="Luebeck P.S."/>
            <person name="Margeot A."/>
            <person name="Metz B."/>
            <person name="Misra M."/>
            <person name="Nevalainen H."/>
            <person name="Omann M."/>
            <person name="Packer N."/>
            <person name="Perrone G."/>
            <person name="Uresti-Rivera E.E."/>
            <person name="Salamov A."/>
            <person name="Schmoll M."/>
            <person name="Seiboth B."/>
            <person name="Shapiro H."/>
            <person name="Sukno S."/>
            <person name="Tamayo-Ramos J.A."/>
            <person name="Tisch D."/>
            <person name="Wiest A."/>
            <person name="Wilkinson H.H."/>
            <person name="Zhang M."/>
            <person name="Coutinho P.M."/>
            <person name="Kenerley C.M."/>
            <person name="Monte E."/>
            <person name="Baker S.E."/>
            <person name="Grigoriev I.V."/>
        </authorList>
    </citation>
    <scope>NUCLEOTIDE SEQUENCE [LARGE SCALE GENOMIC DNA]</scope>
    <source>
        <strain evidence="3">Gv29-8 / FGSC 10586</strain>
    </source>
</reference>
<dbReference type="SUPFAM" id="SSF53448">
    <property type="entry name" value="Nucleotide-diphospho-sugar transferases"/>
    <property type="match status" value="1"/>
</dbReference>
<dbReference type="GO" id="GO:0000136">
    <property type="term" value="C:mannan polymerase complex"/>
    <property type="evidence" value="ECO:0007669"/>
    <property type="project" value="TreeGrafter"/>
</dbReference>
<dbReference type="Proteomes" id="UP000007115">
    <property type="component" value="Unassembled WGS sequence"/>
</dbReference>
<dbReference type="GO" id="GO:0000009">
    <property type="term" value="F:alpha-1,6-mannosyltransferase activity"/>
    <property type="evidence" value="ECO:0007669"/>
    <property type="project" value="InterPro"/>
</dbReference>
<evidence type="ECO:0000313" key="2">
    <source>
        <dbReference type="EMBL" id="EHK25609.1"/>
    </source>
</evidence>
<sequence length="371" mass="42107">MFSAWYIPPEWIDENQPPPKTIIQAAQLASKAAKSNPERRVPFSNIPLLIHQKWDTTRLNGTKDMIVSYIEDWLVASISPPTGSSRMAYFLWDNEGISALVKEYEKDLTADFTEVFSPVEKVDIFRVIACKWFGGIYGDVDTKPLQHPSKWLDSADISEWTDEMTGKSYGLDSTALTRVSQSLNESQPVNAIWGIECDANPNTNDHWRWAYTYPLQLTNWAFASAPNQPILQHYLDLIPDKAAEARNKASQSGVSVSDLHYDPVTRTGPVAVTDATSWWLEEHDGLRWNALTGREDGGKPKLVGDVIILPITGFSPTQEKHSRMGEKPWDDPEARLAHVAMGSWRHTNLIVEYGKFCRTFFGMCKDWQKMW</sequence>
<evidence type="ECO:0000313" key="3">
    <source>
        <dbReference type="Proteomes" id="UP000007115"/>
    </source>
</evidence>
<dbReference type="PANTHER" id="PTHR31834">
    <property type="entry name" value="INITIATION-SPECIFIC ALPHA-1,6-MANNOSYLTRANSFERASE"/>
    <property type="match status" value="1"/>
</dbReference>
<dbReference type="VEuPathDB" id="FungiDB:TRIVIDRAFT_31851"/>
<dbReference type="PANTHER" id="PTHR31834:SF10">
    <property type="entry name" value="TRANSFERASE, PUTATIVE (AFU_ORTHOLOGUE AFUA_8G02040)-RELATED"/>
    <property type="match status" value="1"/>
</dbReference>
<dbReference type="eggNOG" id="ENOG502RYRQ">
    <property type="taxonomic scope" value="Eukaryota"/>
</dbReference>
<accession>G9MJE6</accession>
<proteinExistence type="inferred from homology"/>
<evidence type="ECO:0000256" key="1">
    <source>
        <dbReference type="ARBA" id="ARBA00009003"/>
    </source>
</evidence>
<dbReference type="InParanoid" id="G9MJE6"/>
<dbReference type="Pfam" id="PF04488">
    <property type="entry name" value="Gly_transf_sug"/>
    <property type="match status" value="1"/>
</dbReference>
<dbReference type="STRING" id="413071.G9MJE6"/>
<dbReference type="OMA" id="CKDWQKM"/>
<comment type="caution">
    <text evidence="2">The sequence shown here is derived from an EMBL/GenBank/DDBJ whole genome shotgun (WGS) entry which is preliminary data.</text>
</comment>
<keyword evidence="3" id="KW-1185">Reference proteome</keyword>
<dbReference type="AlphaFoldDB" id="G9MJE6"/>
<dbReference type="GeneID" id="25793040"/>
<gene>
    <name evidence="2" type="ORF">TRIVIDRAFT_31851</name>
</gene>
<dbReference type="InterPro" id="IPR007577">
    <property type="entry name" value="GlycoTrfase_DXD_sugar-bd_CS"/>
</dbReference>
<dbReference type="RefSeq" id="XP_013959814.1">
    <property type="nucleotide sequence ID" value="XM_014104339.1"/>
</dbReference>
<dbReference type="OrthoDB" id="1577640at2759"/>
<dbReference type="EMBL" id="ABDF02000003">
    <property type="protein sequence ID" value="EHK25609.1"/>
    <property type="molecule type" value="Genomic_DNA"/>
</dbReference>
<dbReference type="HOGENOM" id="CLU_022381_1_0_1"/>
<dbReference type="InterPro" id="IPR029044">
    <property type="entry name" value="Nucleotide-diphossugar_trans"/>
</dbReference>
<dbReference type="InterPro" id="IPR039367">
    <property type="entry name" value="Och1-like"/>
</dbReference>
<organism evidence="2 3">
    <name type="scientific">Hypocrea virens (strain Gv29-8 / FGSC 10586)</name>
    <name type="common">Gliocladium virens</name>
    <name type="synonym">Trichoderma virens</name>
    <dbReference type="NCBI Taxonomy" id="413071"/>
    <lineage>
        <taxon>Eukaryota</taxon>
        <taxon>Fungi</taxon>
        <taxon>Dikarya</taxon>
        <taxon>Ascomycota</taxon>
        <taxon>Pezizomycotina</taxon>
        <taxon>Sordariomycetes</taxon>
        <taxon>Hypocreomycetidae</taxon>
        <taxon>Hypocreales</taxon>
        <taxon>Hypocreaceae</taxon>
        <taxon>Trichoderma</taxon>
    </lineage>
</organism>
<dbReference type="GO" id="GO:0006487">
    <property type="term" value="P:protein N-linked glycosylation"/>
    <property type="evidence" value="ECO:0007669"/>
    <property type="project" value="TreeGrafter"/>
</dbReference>
<protein>
    <submittedName>
        <fullName evidence="2">Glycosyltransferase family 32 protein</fullName>
    </submittedName>
</protein>
<name>G9MJE6_HYPVG</name>
<comment type="similarity">
    <text evidence="1">Belongs to the glycosyltransferase 32 family.</text>
</comment>
<dbReference type="Gene3D" id="3.90.550.20">
    <property type="match status" value="1"/>
</dbReference>